<dbReference type="SUPFAM" id="SSF47384">
    <property type="entry name" value="Homodimeric domain of signal transducing histidine kinase"/>
    <property type="match status" value="1"/>
</dbReference>
<keyword evidence="10 11" id="KW-0472">Membrane</keyword>
<evidence type="ECO:0000256" key="11">
    <source>
        <dbReference type="SAM" id="Phobius"/>
    </source>
</evidence>
<dbReference type="SMART" id="SM00304">
    <property type="entry name" value="HAMP"/>
    <property type="match status" value="1"/>
</dbReference>
<dbReference type="InterPro" id="IPR003661">
    <property type="entry name" value="HisK_dim/P_dom"/>
</dbReference>
<protein>
    <recommendedName>
        <fullName evidence="3">histidine kinase</fullName>
        <ecNumber evidence="3">2.7.13.3</ecNumber>
    </recommendedName>
</protein>
<keyword evidence="8 11" id="KW-1133">Transmembrane helix</keyword>
<proteinExistence type="predicted"/>
<dbReference type="Gene3D" id="1.10.287.130">
    <property type="match status" value="1"/>
</dbReference>
<dbReference type="Gene3D" id="3.30.565.10">
    <property type="entry name" value="Histidine kinase-like ATPase, C-terminal domain"/>
    <property type="match status" value="1"/>
</dbReference>
<dbReference type="PROSITE" id="PS50885">
    <property type="entry name" value="HAMP"/>
    <property type="match status" value="1"/>
</dbReference>
<dbReference type="InterPro" id="IPR003594">
    <property type="entry name" value="HATPase_dom"/>
</dbReference>
<keyword evidence="15" id="KW-1185">Reference proteome</keyword>
<dbReference type="Pfam" id="PF00512">
    <property type="entry name" value="HisKA"/>
    <property type="match status" value="1"/>
</dbReference>
<dbReference type="InterPro" id="IPR004358">
    <property type="entry name" value="Sig_transdc_His_kin-like_C"/>
</dbReference>
<dbReference type="EC" id="2.7.13.3" evidence="3"/>
<dbReference type="RefSeq" id="WP_083251725.1">
    <property type="nucleotide sequence ID" value="NZ_FOFP01000016.1"/>
</dbReference>
<dbReference type="Gene3D" id="3.30.450.170">
    <property type="entry name" value="Two-component histidine kinase, sensor domain"/>
    <property type="match status" value="1"/>
</dbReference>
<evidence type="ECO:0000256" key="2">
    <source>
        <dbReference type="ARBA" id="ARBA00004370"/>
    </source>
</evidence>
<dbReference type="SUPFAM" id="SSF158472">
    <property type="entry name" value="HAMP domain-like"/>
    <property type="match status" value="1"/>
</dbReference>
<keyword evidence="9" id="KW-0902">Two-component regulatory system</keyword>
<comment type="catalytic activity">
    <reaction evidence="1">
        <text>ATP + protein L-histidine = ADP + protein N-phospho-L-histidine.</text>
        <dbReference type="EC" id="2.7.13.3"/>
    </reaction>
</comment>
<dbReference type="InterPro" id="IPR031930">
    <property type="entry name" value="HK_sensor"/>
</dbReference>
<dbReference type="SUPFAM" id="SSF55874">
    <property type="entry name" value="ATPase domain of HSP90 chaperone/DNA topoisomerase II/histidine kinase"/>
    <property type="match status" value="1"/>
</dbReference>
<evidence type="ECO:0000256" key="6">
    <source>
        <dbReference type="ARBA" id="ARBA00022692"/>
    </source>
</evidence>
<dbReference type="InterPro" id="IPR036097">
    <property type="entry name" value="HisK_dim/P_sf"/>
</dbReference>
<dbReference type="Gene3D" id="1.10.8.500">
    <property type="entry name" value="HAMP domain in histidine kinase"/>
    <property type="match status" value="1"/>
</dbReference>
<evidence type="ECO:0000313" key="15">
    <source>
        <dbReference type="Proteomes" id="UP000198512"/>
    </source>
</evidence>
<accession>A0ABY1BLV5</accession>
<feature type="domain" description="Histidine kinase" evidence="12">
    <location>
        <begin position="237"/>
        <end position="443"/>
    </location>
</feature>
<dbReference type="PROSITE" id="PS50109">
    <property type="entry name" value="HIS_KIN"/>
    <property type="match status" value="1"/>
</dbReference>
<dbReference type="InterPro" id="IPR036890">
    <property type="entry name" value="HATPase_C_sf"/>
</dbReference>
<evidence type="ECO:0000256" key="9">
    <source>
        <dbReference type="ARBA" id="ARBA00023012"/>
    </source>
</evidence>
<evidence type="ECO:0000259" key="12">
    <source>
        <dbReference type="PROSITE" id="PS50109"/>
    </source>
</evidence>
<evidence type="ECO:0000256" key="5">
    <source>
        <dbReference type="ARBA" id="ARBA00022679"/>
    </source>
</evidence>
<gene>
    <name evidence="14" type="ORF">SAMN05216600_11642</name>
</gene>
<keyword evidence="6 11" id="KW-0812">Transmembrane</keyword>
<dbReference type="PANTHER" id="PTHR45436:SF5">
    <property type="entry name" value="SENSOR HISTIDINE KINASE TRCS"/>
    <property type="match status" value="1"/>
</dbReference>
<dbReference type="InterPro" id="IPR050428">
    <property type="entry name" value="TCS_sensor_his_kinase"/>
</dbReference>
<evidence type="ECO:0000256" key="10">
    <source>
        <dbReference type="ARBA" id="ARBA00023136"/>
    </source>
</evidence>
<dbReference type="InterPro" id="IPR005467">
    <property type="entry name" value="His_kinase_dom"/>
</dbReference>
<dbReference type="Pfam" id="PF00672">
    <property type="entry name" value="HAMP"/>
    <property type="match status" value="1"/>
</dbReference>
<evidence type="ECO:0000259" key="13">
    <source>
        <dbReference type="PROSITE" id="PS50885"/>
    </source>
</evidence>
<comment type="caution">
    <text evidence="14">The sequence shown here is derived from an EMBL/GenBank/DDBJ whole genome shotgun (WGS) entry which is preliminary data.</text>
</comment>
<evidence type="ECO:0000313" key="14">
    <source>
        <dbReference type="EMBL" id="SER15209.1"/>
    </source>
</evidence>
<dbReference type="CDD" id="cd00082">
    <property type="entry name" value="HisKA"/>
    <property type="match status" value="1"/>
</dbReference>
<dbReference type="Proteomes" id="UP000198512">
    <property type="component" value="Unassembled WGS sequence"/>
</dbReference>
<keyword evidence="4" id="KW-0597">Phosphoprotein</keyword>
<dbReference type="SMART" id="SM00388">
    <property type="entry name" value="HisKA"/>
    <property type="match status" value="1"/>
</dbReference>
<reference evidence="14 15" key="1">
    <citation type="submission" date="2016-10" db="EMBL/GenBank/DDBJ databases">
        <authorList>
            <person name="Varghese N."/>
            <person name="Submissions S."/>
        </authorList>
    </citation>
    <scope>NUCLEOTIDE SEQUENCE [LARGE SCALE GENOMIC DNA]</scope>
    <source>
        <strain evidence="14 15">CIP 109853</strain>
    </source>
</reference>
<feature type="transmembrane region" description="Helical" evidence="11">
    <location>
        <begin position="6"/>
        <end position="29"/>
    </location>
</feature>
<feature type="domain" description="HAMP" evidence="13">
    <location>
        <begin position="175"/>
        <end position="229"/>
    </location>
</feature>
<dbReference type="PRINTS" id="PR00344">
    <property type="entry name" value="BCTRLSENSOR"/>
</dbReference>
<evidence type="ECO:0000256" key="7">
    <source>
        <dbReference type="ARBA" id="ARBA00022777"/>
    </source>
</evidence>
<dbReference type="CDD" id="cd06225">
    <property type="entry name" value="HAMP"/>
    <property type="match status" value="1"/>
</dbReference>
<keyword evidence="5" id="KW-0808">Transferase</keyword>
<dbReference type="SMART" id="SM00387">
    <property type="entry name" value="HATPase_c"/>
    <property type="match status" value="1"/>
</dbReference>
<dbReference type="Pfam" id="PF02518">
    <property type="entry name" value="HATPase_c"/>
    <property type="match status" value="1"/>
</dbReference>
<dbReference type="GO" id="GO:0016301">
    <property type="term" value="F:kinase activity"/>
    <property type="evidence" value="ECO:0007669"/>
    <property type="project" value="UniProtKB-KW"/>
</dbReference>
<evidence type="ECO:0000256" key="4">
    <source>
        <dbReference type="ARBA" id="ARBA00022553"/>
    </source>
</evidence>
<organism evidence="14 15">
    <name type="scientific">Pseudomonas cuatrocienegasensis</name>
    <dbReference type="NCBI Taxonomy" id="543360"/>
    <lineage>
        <taxon>Bacteria</taxon>
        <taxon>Pseudomonadati</taxon>
        <taxon>Pseudomonadota</taxon>
        <taxon>Gammaproteobacteria</taxon>
        <taxon>Pseudomonadales</taxon>
        <taxon>Pseudomonadaceae</taxon>
        <taxon>Pseudomonas</taxon>
    </lineage>
</organism>
<evidence type="ECO:0000256" key="8">
    <source>
        <dbReference type="ARBA" id="ARBA00022989"/>
    </source>
</evidence>
<keyword evidence="7 14" id="KW-0418">Kinase</keyword>
<dbReference type="EMBL" id="FOFP01000016">
    <property type="protein sequence ID" value="SER15209.1"/>
    <property type="molecule type" value="Genomic_DNA"/>
</dbReference>
<dbReference type="InterPro" id="IPR038428">
    <property type="entry name" value="HK_sensor_dom_sf"/>
</dbReference>
<name>A0ABY1BLV5_9PSED</name>
<sequence length="463" mass="51866">MPGRHSLFWKLAALLVTFVLLLISLSWFFSQRIELLTARLSPEARTQLQAYAAEAEQAWREDGVAGAQRYLRQLAQVEGRDAMLLDRDLQSLSGVPLTDIQRQRVTFMRQLDWPMSRRASELPHIDIPFPGQAGHLVIQLPERFRPWAYREPLLLIARALLPACLALLFCIGLYRVLIAPLVRLRDQANALRADDLTPRAGPLAQRRDELGELARAFDHMAERLHGTVALQRQLLRNLSHELRTPLSRLGIASESELSPAALAQRVQHEVQIMQRLVGDTLQLAWLDTERPKLRPQALQLAVLWDVLREDACFESGWSAERLHYQVPEACWVSCELNALAQALENVLRNAIRHSPPGGQVWLSGVREGDIWHLCLEDQGPGVASNELENIFQPFTRLSGGPGEEGFGLGLSIARSAIIGQGGRIEARAGREGLAVHFYLPAAPRPRDSLKPMALMEPARLPLS</sequence>
<dbReference type="PANTHER" id="PTHR45436">
    <property type="entry name" value="SENSOR HISTIDINE KINASE YKOH"/>
    <property type="match status" value="1"/>
</dbReference>
<comment type="subcellular location">
    <subcellularLocation>
        <location evidence="2">Membrane</location>
    </subcellularLocation>
</comment>
<dbReference type="InterPro" id="IPR003660">
    <property type="entry name" value="HAMP_dom"/>
</dbReference>
<evidence type="ECO:0000256" key="1">
    <source>
        <dbReference type="ARBA" id="ARBA00000085"/>
    </source>
</evidence>
<evidence type="ECO:0000256" key="3">
    <source>
        <dbReference type="ARBA" id="ARBA00012438"/>
    </source>
</evidence>
<dbReference type="Pfam" id="PF16750">
    <property type="entry name" value="HK_sensor"/>
    <property type="match status" value="1"/>
</dbReference>